<accession>A0ABT1J4C9</accession>
<evidence type="ECO:0000256" key="1">
    <source>
        <dbReference type="ARBA" id="ARBA00022741"/>
    </source>
</evidence>
<proteinExistence type="predicted"/>
<dbReference type="SUPFAM" id="SSF48452">
    <property type="entry name" value="TPR-like"/>
    <property type="match status" value="2"/>
</dbReference>
<dbReference type="CDD" id="cd06170">
    <property type="entry name" value="LuxR_C_like"/>
    <property type="match status" value="1"/>
</dbReference>
<dbReference type="InterPro" id="IPR036388">
    <property type="entry name" value="WH-like_DNA-bd_sf"/>
</dbReference>
<dbReference type="Pfam" id="PF13191">
    <property type="entry name" value="AAA_16"/>
    <property type="match status" value="1"/>
</dbReference>
<keyword evidence="5" id="KW-1185">Reference proteome</keyword>
<dbReference type="RefSeq" id="WP_253800192.1">
    <property type="nucleotide sequence ID" value="NZ_BAAAUB010000002.1"/>
</dbReference>
<dbReference type="InterPro" id="IPR011990">
    <property type="entry name" value="TPR-like_helical_dom_sf"/>
</dbReference>
<name>A0ABT1J4C9_9ACTN</name>
<evidence type="ECO:0000313" key="4">
    <source>
        <dbReference type="EMBL" id="MCP2311606.1"/>
    </source>
</evidence>
<dbReference type="Pfam" id="PF00196">
    <property type="entry name" value="GerE"/>
    <property type="match status" value="1"/>
</dbReference>
<dbReference type="PRINTS" id="PR00038">
    <property type="entry name" value="HTHLUXR"/>
</dbReference>
<evidence type="ECO:0000256" key="2">
    <source>
        <dbReference type="ARBA" id="ARBA00022840"/>
    </source>
</evidence>
<dbReference type="PANTHER" id="PTHR16305">
    <property type="entry name" value="TESTICULAR SOLUBLE ADENYLYL CYCLASE"/>
    <property type="match status" value="1"/>
</dbReference>
<dbReference type="SMART" id="SM00421">
    <property type="entry name" value="HTH_LUXR"/>
    <property type="match status" value="1"/>
</dbReference>
<dbReference type="InterPro" id="IPR027417">
    <property type="entry name" value="P-loop_NTPase"/>
</dbReference>
<dbReference type="SUPFAM" id="SSF52540">
    <property type="entry name" value="P-loop containing nucleoside triphosphate hydrolases"/>
    <property type="match status" value="1"/>
</dbReference>
<gene>
    <name evidence="4" type="ORF">FHR36_004769</name>
</gene>
<dbReference type="EMBL" id="JAMZDX010000004">
    <property type="protein sequence ID" value="MCP2311606.1"/>
    <property type="molecule type" value="Genomic_DNA"/>
</dbReference>
<dbReference type="GO" id="GO:0003677">
    <property type="term" value="F:DNA binding"/>
    <property type="evidence" value="ECO:0007669"/>
    <property type="project" value="UniProtKB-KW"/>
</dbReference>
<dbReference type="PROSITE" id="PS50043">
    <property type="entry name" value="HTH_LUXR_2"/>
    <property type="match status" value="1"/>
</dbReference>
<dbReference type="Proteomes" id="UP001206483">
    <property type="component" value="Unassembled WGS sequence"/>
</dbReference>
<evidence type="ECO:0000313" key="5">
    <source>
        <dbReference type="Proteomes" id="UP001206483"/>
    </source>
</evidence>
<feature type="domain" description="HTH luxR-type" evidence="3">
    <location>
        <begin position="867"/>
        <end position="932"/>
    </location>
</feature>
<comment type="caution">
    <text evidence="4">The sequence shown here is derived from an EMBL/GenBank/DDBJ whole genome shotgun (WGS) entry which is preliminary data.</text>
</comment>
<keyword evidence="4" id="KW-0238">DNA-binding</keyword>
<keyword evidence="2" id="KW-0067">ATP-binding</keyword>
<dbReference type="InterPro" id="IPR000792">
    <property type="entry name" value="Tscrpt_reg_LuxR_C"/>
</dbReference>
<reference evidence="4 5" key="1">
    <citation type="submission" date="2022-06" db="EMBL/GenBank/DDBJ databases">
        <title>Sequencing the genomes of 1000 actinobacteria strains.</title>
        <authorList>
            <person name="Klenk H.-P."/>
        </authorList>
    </citation>
    <scope>NUCLEOTIDE SEQUENCE [LARGE SCALE GENOMIC DNA]</scope>
    <source>
        <strain evidence="4 5">DSM 41656</strain>
    </source>
</reference>
<dbReference type="Gene3D" id="1.25.40.10">
    <property type="entry name" value="Tetratricopeptide repeat domain"/>
    <property type="match status" value="1"/>
</dbReference>
<dbReference type="InterPro" id="IPR041664">
    <property type="entry name" value="AAA_16"/>
</dbReference>
<organism evidence="4 5">
    <name type="scientific">Kitasatospora paracochleata</name>
    <dbReference type="NCBI Taxonomy" id="58354"/>
    <lineage>
        <taxon>Bacteria</taxon>
        <taxon>Bacillati</taxon>
        <taxon>Actinomycetota</taxon>
        <taxon>Actinomycetes</taxon>
        <taxon>Kitasatosporales</taxon>
        <taxon>Streptomycetaceae</taxon>
        <taxon>Kitasatospora</taxon>
    </lineage>
</organism>
<dbReference type="InterPro" id="IPR016032">
    <property type="entry name" value="Sig_transdc_resp-reg_C-effctor"/>
</dbReference>
<protein>
    <submittedName>
        <fullName evidence="4">DNA-binding CsgD family transcriptional regulator/tetratricopeptide (TPR) repeat protein</fullName>
    </submittedName>
</protein>
<evidence type="ECO:0000259" key="3">
    <source>
        <dbReference type="PROSITE" id="PS50043"/>
    </source>
</evidence>
<dbReference type="Gene3D" id="1.10.10.10">
    <property type="entry name" value="Winged helix-like DNA-binding domain superfamily/Winged helix DNA-binding domain"/>
    <property type="match status" value="1"/>
</dbReference>
<dbReference type="PANTHER" id="PTHR16305:SF35">
    <property type="entry name" value="TRANSCRIPTIONAL ACTIVATOR DOMAIN"/>
    <property type="match status" value="1"/>
</dbReference>
<dbReference type="PROSITE" id="PS00622">
    <property type="entry name" value="HTH_LUXR_1"/>
    <property type="match status" value="1"/>
</dbReference>
<dbReference type="SUPFAM" id="SSF46894">
    <property type="entry name" value="C-terminal effector domain of the bipartite response regulators"/>
    <property type="match status" value="1"/>
</dbReference>
<keyword evidence="1" id="KW-0547">Nucleotide-binding</keyword>
<sequence>MPETSTSSAVIGREGERERLGGLVQQVADGRGGVVVFTGEPGIGKTAVLDLAGQLCRDAGITVLRGAASELEERRPFAAVLACLTTGEPTARPDVARLRELLRAEQPAVPTAGGPGPGSVVAEALLVLLEDWCASTPVALLLDDLHWADAASLVVLHRLSRALEHLPLLVVLTSRPFGDGGAPGRALRSLAGRGVPVVEIQPLGGRDVARLVAAQVGGAPDEALLELVAGAAGNPYYVQGLVRALVEAGQIRVRESGAELVDDPPPVPASLRRTVLRRIDALSGATRELLRVLALLGPAFTAAEMTAVLQRSAFELMEPVSEAIAAGLLREHPDGLAFRHDLVRRVLEESHAPAIRAALHQQIGRSLADSHVPPDRVAEHLLKAPDVGGPDLPWLRSALDRLIARAPGLAVDLLRRAMGPETPDLEAELVGALVCAGRFTEAEQAAGRLLSGGLPAPWQGTTQWWLAQALLRQGRLSECTDLCRAALRGGALTESQSARFHGLLAHCRHLRADHAAAEQEAAHAVGIGRDVGDADATAHGLCVQAAVLLVGRRAEGALALADEALAVLGDRRTGFDIPTTPQLVRGHCLLVLDRPADAYDAFRAGVEFDPEGRFHARYRCALGKVGFLSGEWEAALAEVRTGLASADVRQIEPELHAVAALVQVQRGRRCEHTRFVRGLGSGSREPIAVGGVHRWGYALLCESEGEPEQALRLLVESCRPGPEQSGGSALADFMVPDTARLAFTLGRTDRLIALAATAHEAAATLPTPTLRATAELCSGLAEHEPGRLVEAAALYRTASRPLFAALAHEVAALMLARSARRREAREELTRAVEAYRVLGAEWPARRVAEGLMAEGVRAPRGRSTKRTATGWDSLTETEHTVIAMVAEGCSNPEIADRMRLARRTVQTHISRILAKLDKSSRVELAVLAAERADR</sequence>